<dbReference type="AlphaFoldDB" id="A0A9N8KJ76"/>
<keyword evidence="1" id="KW-0472">Membrane</keyword>
<dbReference type="Proteomes" id="UP000745764">
    <property type="component" value="Unassembled WGS sequence"/>
</dbReference>
<proteinExistence type="predicted"/>
<name>A0A9N8KJ76_9PEZI</name>
<feature type="transmembrane region" description="Helical" evidence="1">
    <location>
        <begin position="67"/>
        <end position="86"/>
    </location>
</feature>
<evidence type="ECO:0000313" key="2">
    <source>
        <dbReference type="EMBL" id="CAD0110731.1"/>
    </source>
</evidence>
<organism evidence="2 3">
    <name type="scientific">Aureobasidium uvarum</name>
    <dbReference type="NCBI Taxonomy" id="2773716"/>
    <lineage>
        <taxon>Eukaryota</taxon>
        <taxon>Fungi</taxon>
        <taxon>Dikarya</taxon>
        <taxon>Ascomycota</taxon>
        <taxon>Pezizomycotina</taxon>
        <taxon>Dothideomycetes</taxon>
        <taxon>Dothideomycetidae</taxon>
        <taxon>Dothideales</taxon>
        <taxon>Saccotheciaceae</taxon>
        <taxon>Aureobasidium</taxon>
    </lineage>
</organism>
<dbReference type="OrthoDB" id="202195at2759"/>
<accession>A0A9N8KJ76</accession>
<sequence length="116" mass="12870">MISSRVFASALRAQAPALQAVKARPAARVFQQTRGFKNTPKFREPVPVRCYAHALRIRTLKKIPPELIPIGIVLAVAIGFAAYSLFRKLFTDGTLRLYRSRGHNQASSPSDTKPSH</sequence>
<reference evidence="2" key="1">
    <citation type="submission" date="2020-06" db="EMBL/GenBank/DDBJ databases">
        <authorList>
            <person name="Onetto C."/>
        </authorList>
    </citation>
    <scope>NUCLEOTIDE SEQUENCE</scope>
</reference>
<evidence type="ECO:0000256" key="1">
    <source>
        <dbReference type="SAM" id="Phobius"/>
    </source>
</evidence>
<evidence type="ECO:0000313" key="3">
    <source>
        <dbReference type="Proteomes" id="UP000745764"/>
    </source>
</evidence>
<protein>
    <submittedName>
        <fullName evidence="2">Uncharacterized protein</fullName>
    </submittedName>
</protein>
<dbReference type="Pfam" id="PF06522">
    <property type="entry name" value="B12D"/>
    <property type="match status" value="1"/>
</dbReference>
<dbReference type="EMBL" id="CAINUL010000006">
    <property type="protein sequence ID" value="CAD0110731.1"/>
    <property type="molecule type" value="Genomic_DNA"/>
</dbReference>
<gene>
    <name evidence="2" type="ORF">AWRI4620_LOCUS4986</name>
</gene>
<dbReference type="InterPro" id="IPR010530">
    <property type="entry name" value="B12D"/>
</dbReference>
<keyword evidence="1" id="KW-1133">Transmembrane helix</keyword>
<keyword evidence="3" id="KW-1185">Reference proteome</keyword>
<comment type="caution">
    <text evidence="2">The sequence shown here is derived from an EMBL/GenBank/DDBJ whole genome shotgun (WGS) entry which is preliminary data.</text>
</comment>
<keyword evidence="1" id="KW-0812">Transmembrane</keyword>